<dbReference type="VEuPathDB" id="TrichDB:TRFO_32541"/>
<dbReference type="EMBL" id="MLAK01000943">
    <property type="protein sequence ID" value="OHT00685.1"/>
    <property type="molecule type" value="Genomic_DNA"/>
</dbReference>
<evidence type="ECO:0000313" key="4">
    <source>
        <dbReference type="Proteomes" id="UP000179807"/>
    </source>
</evidence>
<feature type="region of interest" description="Disordered" evidence="1">
    <location>
        <begin position="746"/>
        <end position="775"/>
    </location>
</feature>
<dbReference type="InterPro" id="IPR032675">
    <property type="entry name" value="LRR_dom_sf"/>
</dbReference>
<keyword evidence="2" id="KW-0812">Transmembrane</keyword>
<reference evidence="3" key="1">
    <citation type="submission" date="2016-10" db="EMBL/GenBank/DDBJ databases">
        <authorList>
            <person name="Benchimol M."/>
            <person name="Almeida L.G."/>
            <person name="Vasconcelos A.T."/>
            <person name="Perreira-Neves A."/>
            <person name="Rosa I.A."/>
            <person name="Tasca T."/>
            <person name="Bogo M.R."/>
            <person name="de Souza W."/>
        </authorList>
    </citation>
    <scope>NUCLEOTIDE SEQUENCE [LARGE SCALE GENOMIC DNA]</scope>
    <source>
        <strain evidence="3">K</strain>
    </source>
</reference>
<protein>
    <recommendedName>
        <fullName evidence="5">Surface antigen BspA-like</fullName>
    </recommendedName>
</protein>
<feature type="transmembrane region" description="Helical" evidence="2">
    <location>
        <begin position="785"/>
        <end position="806"/>
    </location>
</feature>
<dbReference type="AlphaFoldDB" id="A0A1J4JTS9"/>
<evidence type="ECO:0008006" key="5">
    <source>
        <dbReference type="Google" id="ProtNLM"/>
    </source>
</evidence>
<evidence type="ECO:0000256" key="1">
    <source>
        <dbReference type="SAM" id="MobiDB-lite"/>
    </source>
</evidence>
<dbReference type="Gene3D" id="3.80.10.10">
    <property type="entry name" value="Ribonuclease Inhibitor"/>
    <property type="match status" value="2"/>
</dbReference>
<comment type="caution">
    <text evidence="3">The sequence shown here is derived from an EMBL/GenBank/DDBJ whole genome shotgun (WGS) entry which is preliminary data.</text>
</comment>
<proteinExistence type="predicted"/>
<gene>
    <name evidence="3" type="ORF">TRFO_32541</name>
</gene>
<dbReference type="OrthoDB" id="9348951at2759"/>
<dbReference type="InterPro" id="IPR026906">
    <property type="entry name" value="LRR_5"/>
</dbReference>
<dbReference type="RefSeq" id="XP_068353821.1">
    <property type="nucleotide sequence ID" value="XM_068508550.1"/>
</dbReference>
<evidence type="ECO:0000256" key="2">
    <source>
        <dbReference type="SAM" id="Phobius"/>
    </source>
</evidence>
<evidence type="ECO:0000313" key="3">
    <source>
        <dbReference type="EMBL" id="OHT00685.1"/>
    </source>
</evidence>
<organism evidence="3 4">
    <name type="scientific">Tritrichomonas foetus</name>
    <dbReference type="NCBI Taxonomy" id="1144522"/>
    <lineage>
        <taxon>Eukaryota</taxon>
        <taxon>Metamonada</taxon>
        <taxon>Parabasalia</taxon>
        <taxon>Tritrichomonadida</taxon>
        <taxon>Tritrichomonadidae</taxon>
        <taxon>Tritrichomonas</taxon>
    </lineage>
</organism>
<keyword evidence="2" id="KW-0472">Membrane</keyword>
<dbReference type="Pfam" id="PF13306">
    <property type="entry name" value="LRR_5"/>
    <property type="match status" value="2"/>
</dbReference>
<name>A0A1J4JTS9_9EUKA</name>
<accession>A0A1J4JTS9</accession>
<keyword evidence="2" id="KW-1133">Transmembrane helix</keyword>
<keyword evidence="4" id="KW-1185">Reference proteome</keyword>
<dbReference type="Proteomes" id="UP000179807">
    <property type="component" value="Unassembled WGS sequence"/>
</dbReference>
<dbReference type="GeneID" id="94843254"/>
<sequence>MYFIWLFFEMCYADFIDMGDIRYEIIFITWVGAHEYIGDSFKDLIIPSTFIYKDNLYIVKAIQLGDFKGLPFTGRLVLPDSNLEDIGQSAFEGCSGFTGSLTIPDSVTTIYTNAFLGCSGFDGTLTIGKYVKYIYKSAFEDCYGFTGSLTIPDLVNTLSDRVFCNCYGFNGTLTIGKKILALNSKVFYGCRFTGQLIIPDGIYALREDALAGCTGFTGTLTIPGSVTLIGTNAFSGCTGFTDVHYLGIVQPNFYNKPFDSTNIKIVYVSESYPDETFCGIPINQRSIYQAKIVVDVSIQANLTYLNEERIHIKLNNGINTITFYTNFTVHIYVTYGNCKNKMIETVNATLQEPTEVVISDSKIESKCDVEEPQQTEIPTKEIPTVDIPAENIPTVDIPTENIPAVDTPTVDIATELGAIAYCTETEKDEICTNMASKWISFRLELKTSFELALKNSKSSSSQIYSYKYFISKIEKIGQALDAKGSINDIFPKVPSITKELFIFQYGNQKEIIDFSKLPQTVTVHLIGLDSIEFDFWTIGKRNEKRSQKYLINNAFQEFGIHGDDYNKLSQLTTYWGRNKFESNVKVSNIRFIESAINNEEITFESKSVTMDPITIRNFNPKQLTSPCESFTLLIPDEITDVNATFKKESLVIGANDSELEFTPKVFSKNEIGIITSATNFKAAIDKGVEKIEYPLSFTIESEEEVQYEFVGDNWGNLTDKALIKFIVQIPEKVKIKNIPEKVEIEVSKNEEEEGDNTGNTTGNNSGFDKPVEGDGKENKFGPGHIAGVVIACIVVVAVIIGIVFFLNRKKERNTSSENEI</sequence>